<dbReference type="EMBL" id="FWZX01000002">
    <property type="protein sequence ID" value="SME96678.1"/>
    <property type="molecule type" value="Genomic_DNA"/>
</dbReference>
<gene>
    <name evidence="6" type="ORF">SAMN05428998_10212</name>
</gene>
<dbReference type="Pfam" id="PF09375">
    <property type="entry name" value="Peptidase_M75"/>
    <property type="match status" value="1"/>
</dbReference>
<evidence type="ECO:0000313" key="6">
    <source>
        <dbReference type="EMBL" id="SME96678.1"/>
    </source>
</evidence>
<organism evidence="6 7">
    <name type="scientific">Tistlia consotensis USBA 355</name>
    <dbReference type="NCBI Taxonomy" id="560819"/>
    <lineage>
        <taxon>Bacteria</taxon>
        <taxon>Pseudomonadati</taxon>
        <taxon>Pseudomonadota</taxon>
        <taxon>Alphaproteobacteria</taxon>
        <taxon>Rhodospirillales</taxon>
        <taxon>Rhodovibrionaceae</taxon>
        <taxon>Tistlia</taxon>
    </lineage>
</organism>
<dbReference type="STRING" id="560819.SAMN05428998_10212"/>
<comment type="similarity">
    <text evidence="2">Belongs to the EfeM/EfeO family.</text>
</comment>
<dbReference type="InterPro" id="IPR018976">
    <property type="entry name" value="Imelysin-like"/>
</dbReference>
<dbReference type="PANTHER" id="PTHR39192:SF1">
    <property type="entry name" value="IRON UPTAKE SYSTEM COMPONENT EFEO"/>
    <property type="match status" value="1"/>
</dbReference>
<reference evidence="6 7" key="1">
    <citation type="submission" date="2017-04" db="EMBL/GenBank/DDBJ databases">
        <authorList>
            <person name="Afonso C.L."/>
            <person name="Miller P.J."/>
            <person name="Scott M.A."/>
            <person name="Spackman E."/>
            <person name="Goraichik I."/>
            <person name="Dimitrov K.M."/>
            <person name="Suarez D.L."/>
            <person name="Swayne D.E."/>
        </authorList>
    </citation>
    <scope>NUCLEOTIDE SEQUENCE [LARGE SCALE GENOMIC DNA]</scope>
    <source>
        <strain evidence="6 7">USBA 355</strain>
    </source>
</reference>
<feature type="domain" description="EfeO-type cupredoxin-like" evidence="5">
    <location>
        <begin position="45"/>
        <end position="132"/>
    </location>
</feature>
<dbReference type="GO" id="GO:0042597">
    <property type="term" value="C:periplasmic space"/>
    <property type="evidence" value="ECO:0007669"/>
    <property type="project" value="UniProtKB-SubCell"/>
</dbReference>
<dbReference type="InterPro" id="IPR053377">
    <property type="entry name" value="Iron_uptake_EfeM/EfeO"/>
</dbReference>
<dbReference type="AlphaFoldDB" id="A0A1Y6BCH5"/>
<dbReference type="Gene3D" id="1.20.1420.20">
    <property type="entry name" value="M75 peptidase, HXXE motif"/>
    <property type="match status" value="1"/>
</dbReference>
<evidence type="ECO:0000259" key="4">
    <source>
        <dbReference type="Pfam" id="PF09375"/>
    </source>
</evidence>
<dbReference type="InterPro" id="IPR038352">
    <property type="entry name" value="Imelysin_sf"/>
</dbReference>
<comment type="subcellular location">
    <subcellularLocation>
        <location evidence="1">Periplasm</location>
    </subcellularLocation>
</comment>
<protein>
    <submittedName>
        <fullName evidence="6">Iron uptake system EfeUOB, component EfeO/EfeM</fullName>
    </submittedName>
</protein>
<evidence type="ECO:0000256" key="1">
    <source>
        <dbReference type="ARBA" id="ARBA00004418"/>
    </source>
</evidence>
<name>A0A1Y6BCH5_9PROT</name>
<dbReference type="InterPro" id="IPR028096">
    <property type="entry name" value="EfeO_Cupredoxin"/>
</dbReference>
<dbReference type="Proteomes" id="UP000192917">
    <property type="component" value="Unassembled WGS sequence"/>
</dbReference>
<dbReference type="CDD" id="cd14656">
    <property type="entry name" value="Imelysin-like_EfeO"/>
    <property type="match status" value="1"/>
</dbReference>
<keyword evidence="7" id="KW-1185">Reference proteome</keyword>
<keyword evidence="3" id="KW-0732">Signal</keyword>
<feature type="domain" description="Imelysin-like" evidence="4">
    <location>
        <begin position="167"/>
        <end position="390"/>
    </location>
</feature>
<dbReference type="NCBIfam" id="NF041757">
    <property type="entry name" value="EfeO"/>
    <property type="match status" value="1"/>
</dbReference>
<dbReference type="Pfam" id="PF13473">
    <property type="entry name" value="Cupredoxin_1"/>
    <property type="match status" value="1"/>
</dbReference>
<evidence type="ECO:0000256" key="2">
    <source>
        <dbReference type="ARBA" id="ARBA00005989"/>
    </source>
</evidence>
<accession>A0A1Y6BCH5</accession>
<dbReference type="RefSeq" id="WP_085121101.1">
    <property type="nucleotide sequence ID" value="NZ_FWZX01000002.1"/>
</dbReference>
<dbReference type="NCBIfam" id="NF007697">
    <property type="entry name" value="PRK10378.1"/>
    <property type="match status" value="1"/>
</dbReference>
<evidence type="ECO:0000313" key="7">
    <source>
        <dbReference type="Proteomes" id="UP000192917"/>
    </source>
</evidence>
<dbReference type="InterPro" id="IPR034981">
    <property type="entry name" value="Imelysin-like_EfeO/Algp7"/>
</dbReference>
<evidence type="ECO:0000259" key="5">
    <source>
        <dbReference type="Pfam" id="PF13473"/>
    </source>
</evidence>
<sequence>MSEEAKAPGGRTPLRLAVLGSALLAVAGAGAFYDATLQRGTRAGSGADGAYRVAITASACEPNVLSVPAGRRAFAIDNRSDRPVEWEILQGVMVVEERENIVPGLSQTVTARLAPGDYEMTCGLLSNPRGRLHVTATEASAAAAVAPTLKAFIGPLSEYKVFLGLQGAELLRRARQLAAAIEAGDLAKARTLYQPARLPYERIAASAARFADLQDAIDPAAAYLARREQDPAFTGFHRLEYGLFGDGAAEGAAPLVPVAERLVADLSTLNERLRALTLTPADLADDAARLAGQLASARIPAGEDRYAGGDLADLEAGLAGIGKIVGLLEPLVRTTAPAVADELKSREAVAEAAVRRLHGPDGFPSYDKVGADDRRALAAAFQALAESLKKLNPAMGLA</sequence>
<dbReference type="PANTHER" id="PTHR39192">
    <property type="entry name" value="IRON UPTAKE SYSTEM COMPONENT EFEO"/>
    <property type="match status" value="1"/>
</dbReference>
<evidence type="ECO:0000256" key="3">
    <source>
        <dbReference type="ARBA" id="ARBA00022729"/>
    </source>
</evidence>
<proteinExistence type="inferred from homology"/>
<dbReference type="InterPro" id="IPR050894">
    <property type="entry name" value="EfeM/EfeO_iron_uptake"/>
</dbReference>